<feature type="signal peptide" evidence="1">
    <location>
        <begin position="1"/>
        <end position="23"/>
    </location>
</feature>
<dbReference type="EMBL" id="JAKJXP020000052">
    <property type="protein sequence ID" value="KAK7751222.1"/>
    <property type="molecule type" value="Genomic_DNA"/>
</dbReference>
<sequence length="452" mass="47075">MAPNTRTAVGALLLGCLSTLVSGAPAASPPEPEAATGTATVTAAAPPATFDANPSIGPGGSSYEDSAHFRVYGAPSAGSAAAALGMLEAAYGCFVDGLGWRSSGLSYNDDSDADGPWTKVNLYSVAELPGAAGVMHSDAATGMSWLEVQHAYTAEPGVTVHEYGHGLTYHEKSWVDQTATGAWWETVANWVADTYKTSALCAAAREAQGQPTGDTEINLQKVIGDSFQVLVDGSADTGNYYEAWPFLTYLTANPDGFDGLGRDTMREMFRQYSKGSNETPLHVLERLLAGSTVQAVVGRYWARMAYADIGHPTAQTVFLAQRGQLNYANLDAQGSGGAYKVKSARQPRYFGANIVPLTTSSAATKVEVQVSASGGKPFTATLAVRDTSTSETRYVDVAAADGSGSVEVAAGEEVSLVVVNTPAALLQYDPFDLGSDVQAGLDYTVTINGATA</sequence>
<feature type="chain" id="PRO_5042947519" description="Dockerin type 1" evidence="1">
    <location>
        <begin position="24"/>
        <end position="452"/>
    </location>
</feature>
<gene>
    <name evidence="2" type="ORF">SLS62_006767</name>
</gene>
<evidence type="ECO:0000313" key="3">
    <source>
        <dbReference type="Proteomes" id="UP001320420"/>
    </source>
</evidence>
<evidence type="ECO:0008006" key="4">
    <source>
        <dbReference type="Google" id="ProtNLM"/>
    </source>
</evidence>
<evidence type="ECO:0000256" key="1">
    <source>
        <dbReference type="SAM" id="SignalP"/>
    </source>
</evidence>
<name>A0AAN9UQ33_9PEZI</name>
<protein>
    <recommendedName>
        <fullName evidence="4">Dockerin type 1</fullName>
    </recommendedName>
</protein>
<dbReference type="Proteomes" id="UP001320420">
    <property type="component" value="Unassembled WGS sequence"/>
</dbReference>
<dbReference type="InterPro" id="IPR045690">
    <property type="entry name" value="DUF6055"/>
</dbReference>
<organism evidence="2 3">
    <name type="scientific">Diatrype stigma</name>
    <dbReference type="NCBI Taxonomy" id="117547"/>
    <lineage>
        <taxon>Eukaryota</taxon>
        <taxon>Fungi</taxon>
        <taxon>Dikarya</taxon>
        <taxon>Ascomycota</taxon>
        <taxon>Pezizomycotina</taxon>
        <taxon>Sordariomycetes</taxon>
        <taxon>Xylariomycetidae</taxon>
        <taxon>Xylariales</taxon>
        <taxon>Diatrypaceae</taxon>
        <taxon>Diatrype</taxon>
    </lineage>
</organism>
<accession>A0AAN9UQ33</accession>
<proteinExistence type="predicted"/>
<reference evidence="2 3" key="1">
    <citation type="submission" date="2024-02" db="EMBL/GenBank/DDBJ databases">
        <title>De novo assembly and annotation of 12 fungi associated with fruit tree decline syndrome in Ontario, Canada.</title>
        <authorList>
            <person name="Sulman M."/>
            <person name="Ellouze W."/>
            <person name="Ilyukhin E."/>
        </authorList>
    </citation>
    <scope>NUCLEOTIDE SEQUENCE [LARGE SCALE GENOMIC DNA]</scope>
    <source>
        <strain evidence="2 3">M11/M66-122</strain>
    </source>
</reference>
<dbReference type="AlphaFoldDB" id="A0AAN9UQ33"/>
<evidence type="ECO:0000313" key="2">
    <source>
        <dbReference type="EMBL" id="KAK7751222.1"/>
    </source>
</evidence>
<keyword evidence="1" id="KW-0732">Signal</keyword>
<dbReference type="Pfam" id="PF19527">
    <property type="entry name" value="DUF6055"/>
    <property type="match status" value="1"/>
</dbReference>
<comment type="caution">
    <text evidence="2">The sequence shown here is derived from an EMBL/GenBank/DDBJ whole genome shotgun (WGS) entry which is preliminary data.</text>
</comment>
<keyword evidence="3" id="KW-1185">Reference proteome</keyword>